<dbReference type="EMBL" id="QREI01000003">
    <property type="protein sequence ID" value="REE24739.1"/>
    <property type="molecule type" value="Genomic_DNA"/>
</dbReference>
<evidence type="ECO:0000256" key="4">
    <source>
        <dbReference type="ARBA" id="ARBA00022694"/>
    </source>
</evidence>
<organism evidence="7 8">
    <name type="scientific">Winogradskyella pacifica</name>
    <dbReference type="NCBI Taxonomy" id="664642"/>
    <lineage>
        <taxon>Bacteria</taxon>
        <taxon>Pseudomonadati</taxon>
        <taxon>Bacteroidota</taxon>
        <taxon>Flavobacteriia</taxon>
        <taxon>Flavobacteriales</taxon>
        <taxon>Flavobacteriaceae</taxon>
        <taxon>Winogradskyella</taxon>
    </lineage>
</organism>
<protein>
    <recommendedName>
        <fullName evidence="1">tRNA-uridine aminocarboxypropyltransferase</fullName>
        <ecNumber evidence="1">2.5.1.25</ecNumber>
    </recommendedName>
</protein>
<name>A0A3D9MX94_9FLAO</name>
<comment type="caution">
    <text evidence="7">The sequence shown here is derived from an EMBL/GenBank/DDBJ whole genome shotgun (WGS) entry which is preliminary data.</text>
</comment>
<accession>A0A3D9MX94</accession>
<sequence>MSPKSTCICKHIHPLHTKTRFIILMHPKEYKKEKNGTGHMTKLQLENSEIIVGVDFTNNKRVNDILANENNSSFLLYPGKENFNLSLSKSSEVNAFMGHHPHLFILDGTWPCARKMLKLSKNLQSLKRVSFDNDIKSKFIIKQQPESLCLSTIESVFTVLNLLKEGDVEHCDTKDFLMPFEKMIAHQLDYLRNPNNKNYSSTADNEIAAKNLYKKTTERNTIFEVEH</sequence>
<dbReference type="PANTHER" id="PTHR21392">
    <property type="entry name" value="TRNA-URIDINE AMINOCARBOXYPROPYLTRANSFERASE 2"/>
    <property type="match status" value="1"/>
</dbReference>
<dbReference type="GO" id="GO:0008033">
    <property type="term" value="P:tRNA processing"/>
    <property type="evidence" value="ECO:0007669"/>
    <property type="project" value="UniProtKB-KW"/>
</dbReference>
<dbReference type="InterPro" id="IPR039262">
    <property type="entry name" value="DTWD2/TAPT"/>
</dbReference>
<dbReference type="EC" id="2.5.1.25" evidence="1"/>
<dbReference type="InterPro" id="IPR005636">
    <property type="entry name" value="DTW"/>
</dbReference>
<feature type="domain" description="DTW" evidence="6">
    <location>
        <begin position="1"/>
        <end position="192"/>
    </location>
</feature>
<evidence type="ECO:0000256" key="1">
    <source>
        <dbReference type="ARBA" id="ARBA00012386"/>
    </source>
</evidence>
<dbReference type="SMART" id="SM01144">
    <property type="entry name" value="DTW"/>
    <property type="match status" value="1"/>
</dbReference>
<dbReference type="AlphaFoldDB" id="A0A3D9MX94"/>
<evidence type="ECO:0000256" key="2">
    <source>
        <dbReference type="ARBA" id="ARBA00022679"/>
    </source>
</evidence>
<evidence type="ECO:0000259" key="6">
    <source>
        <dbReference type="SMART" id="SM01144"/>
    </source>
</evidence>
<dbReference type="Proteomes" id="UP000256919">
    <property type="component" value="Unassembled WGS sequence"/>
</dbReference>
<dbReference type="GO" id="GO:0016432">
    <property type="term" value="F:tRNA-uridine aminocarboxypropyltransferase activity"/>
    <property type="evidence" value="ECO:0007669"/>
    <property type="project" value="UniProtKB-EC"/>
</dbReference>
<dbReference type="PANTHER" id="PTHR21392:SF0">
    <property type="entry name" value="TRNA-URIDINE AMINOCARBOXYPROPYLTRANSFERASE 2"/>
    <property type="match status" value="1"/>
</dbReference>
<evidence type="ECO:0000256" key="5">
    <source>
        <dbReference type="ARBA" id="ARBA00034489"/>
    </source>
</evidence>
<evidence type="ECO:0000313" key="8">
    <source>
        <dbReference type="Proteomes" id="UP000256919"/>
    </source>
</evidence>
<dbReference type="Pfam" id="PF03942">
    <property type="entry name" value="DTW"/>
    <property type="match status" value="1"/>
</dbReference>
<keyword evidence="2" id="KW-0808">Transferase</keyword>
<proteinExistence type="inferred from homology"/>
<comment type="similarity">
    <text evidence="5">Belongs to the TDD superfamily. DTWD2 family.</text>
</comment>
<keyword evidence="8" id="KW-1185">Reference proteome</keyword>
<keyword evidence="4" id="KW-0819">tRNA processing</keyword>
<gene>
    <name evidence="7" type="ORF">DFQ09_10345</name>
</gene>
<evidence type="ECO:0000256" key="3">
    <source>
        <dbReference type="ARBA" id="ARBA00022691"/>
    </source>
</evidence>
<evidence type="ECO:0000313" key="7">
    <source>
        <dbReference type="EMBL" id="REE24739.1"/>
    </source>
</evidence>
<keyword evidence="3" id="KW-0949">S-adenosyl-L-methionine</keyword>
<reference evidence="7 8" key="1">
    <citation type="submission" date="2018-07" db="EMBL/GenBank/DDBJ databases">
        <title>Genomic Encyclopedia of Type Strains, Phase III (KMG-III): the genomes of soil and plant-associated and newly described type strains.</title>
        <authorList>
            <person name="Whitman W."/>
        </authorList>
    </citation>
    <scope>NUCLEOTIDE SEQUENCE [LARGE SCALE GENOMIC DNA]</scope>
    <source>
        <strain evidence="7 8">CECT 7948</strain>
    </source>
</reference>
<dbReference type="OrthoDB" id="268835at2"/>